<protein>
    <submittedName>
        <fullName evidence="2">DUF2490 domain-containing protein</fullName>
    </submittedName>
</protein>
<accession>A0A4S4N8L7</accession>
<feature type="signal peptide" evidence="1">
    <location>
        <begin position="1"/>
        <end position="21"/>
    </location>
</feature>
<name>A0A4S4N8L7_9BACT</name>
<sequence>MPHPRPALLLLLLLLTSAACAQKTVDTQQLGWVRYHLRLPLQGPYALRQELEERAYWFPWRQHQLVSRSVIERRLGRDWNAGLGLTVFRQSLPHDPHAVITQTRTEVRPMLELAGLQPLNDKLALHHRYWAELRYFGGTDGGLSFANYRFRYRLELRYRPHPEWQLRAFDEIMVNAGRQVVANTFDQNRYGGSLQYQFSKQVGAELGYLRWFQQRSSGDEFYDRHIVRLTLHHQLPAPRRD</sequence>
<evidence type="ECO:0000313" key="2">
    <source>
        <dbReference type="EMBL" id="THH35479.1"/>
    </source>
</evidence>
<dbReference type="AlphaFoldDB" id="A0A4S4N8L7"/>
<dbReference type="EMBL" id="SRSF01000012">
    <property type="protein sequence ID" value="THH35479.1"/>
    <property type="molecule type" value="Genomic_DNA"/>
</dbReference>
<evidence type="ECO:0000256" key="1">
    <source>
        <dbReference type="SAM" id="SignalP"/>
    </source>
</evidence>
<proteinExistence type="predicted"/>
<feature type="chain" id="PRO_5020929039" evidence="1">
    <location>
        <begin position="22"/>
        <end position="241"/>
    </location>
</feature>
<dbReference type="RefSeq" id="WP_136460442.1">
    <property type="nucleotide sequence ID" value="NZ_SRSF01000012.1"/>
</dbReference>
<organism evidence="2 3">
    <name type="scientific">Neolewinella litorea</name>
    <dbReference type="NCBI Taxonomy" id="2562452"/>
    <lineage>
        <taxon>Bacteria</taxon>
        <taxon>Pseudomonadati</taxon>
        <taxon>Bacteroidota</taxon>
        <taxon>Saprospiria</taxon>
        <taxon>Saprospirales</taxon>
        <taxon>Lewinellaceae</taxon>
        <taxon>Neolewinella</taxon>
    </lineage>
</organism>
<reference evidence="2 3" key="1">
    <citation type="submission" date="2019-04" db="EMBL/GenBank/DDBJ databases">
        <title>Lewinella litorea sp. nov., isolated from a marine sand.</title>
        <authorList>
            <person name="Yoon J.-H."/>
        </authorList>
    </citation>
    <scope>NUCLEOTIDE SEQUENCE [LARGE SCALE GENOMIC DNA]</scope>
    <source>
        <strain evidence="2 3">HSMS-39</strain>
    </source>
</reference>
<keyword evidence="3" id="KW-1185">Reference proteome</keyword>
<dbReference type="Pfam" id="PF10677">
    <property type="entry name" value="DUF2490"/>
    <property type="match status" value="1"/>
</dbReference>
<dbReference type="Proteomes" id="UP000308528">
    <property type="component" value="Unassembled WGS sequence"/>
</dbReference>
<dbReference type="OrthoDB" id="1118734at2"/>
<gene>
    <name evidence="2" type="ORF">E4021_16270</name>
</gene>
<keyword evidence="1" id="KW-0732">Signal</keyword>
<dbReference type="PROSITE" id="PS51257">
    <property type="entry name" value="PROKAR_LIPOPROTEIN"/>
    <property type="match status" value="1"/>
</dbReference>
<comment type="caution">
    <text evidence="2">The sequence shown here is derived from an EMBL/GenBank/DDBJ whole genome shotgun (WGS) entry which is preliminary data.</text>
</comment>
<evidence type="ECO:0000313" key="3">
    <source>
        <dbReference type="Proteomes" id="UP000308528"/>
    </source>
</evidence>
<dbReference type="InterPro" id="IPR019619">
    <property type="entry name" value="DUF2490"/>
</dbReference>